<sequence>MSGEILFLAHRVPFPPDRGDKIRSHHVLKALADIAPVHVGCLAETHADMAAARFLEEIASTWCMPRRSKPLPLAGMEALLRCEPVSFAAFRSRKLSDWVRNLLESRKVGAIFVFSGQMGQYVPNDWQGRLLIDLVDVDSAKFEAYGEAGSGPRALIDVREGRLLKAEEARLAQRADTTLLVSEAEAELLRERTNETSNIRALRNGIDCALFDPGTVAPEPVLTQDGPHYVFTGQMDYAPNVDAVTRMACEIMPEVRRTLAAAQFHIVGRGPTREVRSLHGVNGTSVIGEVPDTRPWLAGADVVVAPLRIARGVQNKVLEAMAMARPVAVSPDAASGIHAAENVQLLVARDNAAFVAGLLRLAQEPDAARKLGQEARKFVLETMSWPAMLADLPRLLGVDEEPSLNAA</sequence>
<proteinExistence type="predicted"/>
<dbReference type="EMBL" id="BAABHV010000017">
    <property type="protein sequence ID" value="GAA5057418.1"/>
    <property type="molecule type" value="Genomic_DNA"/>
</dbReference>
<dbReference type="Proteomes" id="UP001500518">
    <property type="component" value="Unassembled WGS sequence"/>
</dbReference>
<dbReference type="PANTHER" id="PTHR45947:SF3">
    <property type="entry name" value="SULFOQUINOVOSYL TRANSFERASE SQD2"/>
    <property type="match status" value="1"/>
</dbReference>
<keyword evidence="2" id="KW-1185">Reference proteome</keyword>
<dbReference type="Gene3D" id="3.40.50.2000">
    <property type="entry name" value="Glycogen Phosphorylase B"/>
    <property type="match status" value="2"/>
</dbReference>
<evidence type="ECO:0000313" key="1">
    <source>
        <dbReference type="EMBL" id="GAA5057418.1"/>
    </source>
</evidence>
<name>A0ABP9KEQ6_9SPHN</name>
<dbReference type="SUPFAM" id="SSF53756">
    <property type="entry name" value="UDP-Glycosyltransferase/glycogen phosphorylase"/>
    <property type="match status" value="1"/>
</dbReference>
<accession>A0ABP9KEQ6</accession>
<reference evidence="2" key="1">
    <citation type="journal article" date="2019" name="Int. J. Syst. Evol. Microbiol.">
        <title>The Global Catalogue of Microorganisms (GCM) 10K type strain sequencing project: providing services to taxonomists for standard genome sequencing and annotation.</title>
        <authorList>
            <consortium name="The Broad Institute Genomics Platform"/>
            <consortium name="The Broad Institute Genome Sequencing Center for Infectious Disease"/>
            <person name="Wu L."/>
            <person name="Ma J."/>
        </authorList>
    </citation>
    <scope>NUCLEOTIDE SEQUENCE [LARGE SCALE GENOMIC DNA]</scope>
    <source>
        <strain evidence="2">JCM 18014</strain>
    </source>
</reference>
<dbReference type="Pfam" id="PF13692">
    <property type="entry name" value="Glyco_trans_1_4"/>
    <property type="match status" value="1"/>
</dbReference>
<comment type="caution">
    <text evidence="1">The sequence shown here is derived from an EMBL/GenBank/DDBJ whole genome shotgun (WGS) entry which is preliminary data.</text>
</comment>
<dbReference type="PANTHER" id="PTHR45947">
    <property type="entry name" value="SULFOQUINOVOSYL TRANSFERASE SQD2"/>
    <property type="match status" value="1"/>
</dbReference>
<gene>
    <name evidence="1" type="ORF">GCM10023208_22870</name>
</gene>
<evidence type="ECO:0000313" key="2">
    <source>
        <dbReference type="Proteomes" id="UP001500518"/>
    </source>
</evidence>
<dbReference type="NCBIfam" id="TIGR03087">
    <property type="entry name" value="stp1"/>
    <property type="match status" value="1"/>
</dbReference>
<dbReference type="CDD" id="cd03801">
    <property type="entry name" value="GT4_PimA-like"/>
    <property type="match status" value="1"/>
</dbReference>
<dbReference type="InterPro" id="IPR017521">
    <property type="entry name" value="Sugar_tfrase_PEP-CTERM_Stp1"/>
</dbReference>
<protein>
    <submittedName>
        <fullName evidence="1">TIGR03087 family PEP-CTERM/XrtA system glycosyltransferase</fullName>
    </submittedName>
</protein>
<dbReference type="InterPro" id="IPR050194">
    <property type="entry name" value="Glycosyltransferase_grp1"/>
</dbReference>
<dbReference type="RefSeq" id="WP_346033197.1">
    <property type="nucleotide sequence ID" value="NZ_BAABHV010000017.1"/>
</dbReference>
<organism evidence="1 2">
    <name type="scientific">Erythrobacter westpacificensis</name>
    <dbReference type="NCBI Taxonomy" id="1055231"/>
    <lineage>
        <taxon>Bacteria</taxon>
        <taxon>Pseudomonadati</taxon>
        <taxon>Pseudomonadota</taxon>
        <taxon>Alphaproteobacteria</taxon>
        <taxon>Sphingomonadales</taxon>
        <taxon>Erythrobacteraceae</taxon>
        <taxon>Erythrobacter/Porphyrobacter group</taxon>
        <taxon>Erythrobacter</taxon>
    </lineage>
</organism>